<organism evidence="4 5">
    <name type="scientific">Ambrosia artemisiifolia</name>
    <name type="common">Common ragweed</name>
    <dbReference type="NCBI Taxonomy" id="4212"/>
    <lineage>
        <taxon>Eukaryota</taxon>
        <taxon>Viridiplantae</taxon>
        <taxon>Streptophyta</taxon>
        <taxon>Embryophyta</taxon>
        <taxon>Tracheophyta</taxon>
        <taxon>Spermatophyta</taxon>
        <taxon>Magnoliopsida</taxon>
        <taxon>eudicotyledons</taxon>
        <taxon>Gunneridae</taxon>
        <taxon>Pentapetalae</taxon>
        <taxon>asterids</taxon>
        <taxon>campanulids</taxon>
        <taxon>Asterales</taxon>
        <taxon>Asteraceae</taxon>
        <taxon>Asteroideae</taxon>
        <taxon>Heliantheae alliance</taxon>
        <taxon>Heliantheae</taxon>
        <taxon>Ambrosia</taxon>
    </lineage>
</organism>
<evidence type="ECO:0000313" key="5">
    <source>
        <dbReference type="Proteomes" id="UP001206925"/>
    </source>
</evidence>
<comment type="similarity">
    <text evidence="1">Belongs to the universal ribosomal protein uS7 family.</text>
</comment>
<dbReference type="PANTHER" id="PTHR11205">
    <property type="entry name" value="RIBOSOMAL PROTEIN S7"/>
    <property type="match status" value="1"/>
</dbReference>
<evidence type="ECO:0000256" key="2">
    <source>
        <dbReference type="ARBA" id="ARBA00022980"/>
    </source>
</evidence>
<dbReference type="Proteomes" id="UP001206925">
    <property type="component" value="Unassembled WGS sequence"/>
</dbReference>
<dbReference type="AlphaFoldDB" id="A0AAD5GCB3"/>
<dbReference type="GO" id="GO:1990904">
    <property type="term" value="C:ribonucleoprotein complex"/>
    <property type="evidence" value="ECO:0007669"/>
    <property type="project" value="UniProtKB-KW"/>
</dbReference>
<evidence type="ECO:0000256" key="3">
    <source>
        <dbReference type="ARBA" id="ARBA00023274"/>
    </source>
</evidence>
<keyword evidence="2" id="KW-0689">Ribosomal protein</keyword>
<dbReference type="SUPFAM" id="SSF47973">
    <property type="entry name" value="Ribosomal protein S7"/>
    <property type="match status" value="1"/>
</dbReference>
<evidence type="ECO:0000313" key="4">
    <source>
        <dbReference type="EMBL" id="KAI7735131.1"/>
    </source>
</evidence>
<gene>
    <name evidence="4" type="ORF">M8C21_033599</name>
</gene>
<protein>
    <submittedName>
        <fullName evidence="4">Uncharacterized protein</fullName>
    </submittedName>
</protein>
<dbReference type="GO" id="GO:0006412">
    <property type="term" value="P:translation"/>
    <property type="evidence" value="ECO:0007669"/>
    <property type="project" value="InterPro"/>
</dbReference>
<dbReference type="Gene3D" id="1.10.455.10">
    <property type="entry name" value="Ribosomal protein S7 domain"/>
    <property type="match status" value="1"/>
</dbReference>
<evidence type="ECO:0000256" key="1">
    <source>
        <dbReference type="ARBA" id="ARBA00007151"/>
    </source>
</evidence>
<dbReference type="GO" id="GO:0005840">
    <property type="term" value="C:ribosome"/>
    <property type="evidence" value="ECO:0007669"/>
    <property type="project" value="UniProtKB-KW"/>
</dbReference>
<dbReference type="EMBL" id="JAMZMK010009557">
    <property type="protein sequence ID" value="KAI7735131.1"/>
    <property type="molecule type" value="Genomic_DNA"/>
</dbReference>
<dbReference type="InterPro" id="IPR036823">
    <property type="entry name" value="Ribosomal_uS7_dom_sf"/>
</dbReference>
<reference evidence="4" key="1">
    <citation type="submission" date="2022-06" db="EMBL/GenBank/DDBJ databases">
        <title>Uncovering the hologenomic basis of an extraordinary plant invasion.</title>
        <authorList>
            <person name="Bieker V.C."/>
            <person name="Martin M.D."/>
            <person name="Gilbert T."/>
            <person name="Hodgins K."/>
            <person name="Battlay P."/>
            <person name="Petersen B."/>
            <person name="Wilson J."/>
        </authorList>
    </citation>
    <scope>NUCLEOTIDE SEQUENCE</scope>
    <source>
        <strain evidence="4">AA19_3_7</strain>
        <tissue evidence="4">Leaf</tissue>
    </source>
</reference>
<keyword evidence="5" id="KW-1185">Reference proteome</keyword>
<name>A0AAD5GCB3_AMBAR</name>
<keyword evidence="3" id="KW-0687">Ribonucleoprotein</keyword>
<sequence>MQVLYSDGDEEVLDLHTEKWQMVDEISPDQVSDLSAEDYITATASKNPIYMPHTAGSGPREDATRIGSTGVVRRHTIDISPLRRVNQAIYLLTTQERISENRVSNQPFEAILELARLKDDDLYRSIDIFLMALIYAKPFDMEGEKNIEVATPQIVEKRKISGQVVVYRDWLLELNRA</sequence>
<comment type="caution">
    <text evidence="4">The sequence shown here is derived from an EMBL/GenBank/DDBJ whole genome shotgun (WGS) entry which is preliminary data.</text>
</comment>
<dbReference type="InterPro" id="IPR000235">
    <property type="entry name" value="Ribosomal_uS7"/>
</dbReference>
<proteinExistence type="inferred from homology"/>
<accession>A0AAD5GCB3</accession>